<dbReference type="PROSITE" id="PS50922">
    <property type="entry name" value="TLC"/>
    <property type="match status" value="1"/>
</dbReference>
<dbReference type="eggNOG" id="ENOG502SB0K">
    <property type="taxonomic scope" value="Eukaryota"/>
</dbReference>
<dbReference type="PANTHER" id="PTHR13439">
    <property type="entry name" value="CT120 PROTEIN"/>
    <property type="match status" value="1"/>
</dbReference>
<dbReference type="AlphaFoldDB" id="A0A0L0FTR2"/>
<dbReference type="GO" id="GO:0055088">
    <property type="term" value="P:lipid homeostasis"/>
    <property type="evidence" value="ECO:0007669"/>
    <property type="project" value="TreeGrafter"/>
</dbReference>
<dbReference type="GeneID" id="25908168"/>
<proteinExistence type="predicted"/>
<dbReference type="InterPro" id="IPR006634">
    <property type="entry name" value="TLC-dom"/>
</dbReference>
<feature type="transmembrane region" description="Helical" evidence="6">
    <location>
        <begin position="136"/>
        <end position="157"/>
    </location>
</feature>
<dbReference type="GO" id="GO:0005783">
    <property type="term" value="C:endoplasmic reticulum"/>
    <property type="evidence" value="ECO:0007669"/>
    <property type="project" value="TreeGrafter"/>
</dbReference>
<dbReference type="GO" id="GO:0016020">
    <property type="term" value="C:membrane"/>
    <property type="evidence" value="ECO:0007669"/>
    <property type="project" value="UniProtKB-SubCell"/>
</dbReference>
<evidence type="ECO:0000256" key="2">
    <source>
        <dbReference type="ARBA" id="ARBA00022692"/>
    </source>
</evidence>
<dbReference type="OrthoDB" id="10266980at2759"/>
<comment type="subcellular location">
    <subcellularLocation>
        <location evidence="1">Membrane</location>
        <topology evidence="1">Multi-pass membrane protein</topology>
    </subcellularLocation>
</comment>
<keyword evidence="2 5" id="KW-0812">Transmembrane</keyword>
<evidence type="ECO:0000256" key="6">
    <source>
        <dbReference type="SAM" id="Phobius"/>
    </source>
</evidence>
<gene>
    <name evidence="8" type="ORF">SARC_07664</name>
</gene>
<dbReference type="InterPro" id="IPR050846">
    <property type="entry name" value="TLCD"/>
</dbReference>
<reference evidence="8 9" key="1">
    <citation type="submission" date="2011-02" db="EMBL/GenBank/DDBJ databases">
        <title>The Genome Sequence of Sphaeroforma arctica JP610.</title>
        <authorList>
            <consortium name="The Broad Institute Genome Sequencing Platform"/>
            <person name="Russ C."/>
            <person name="Cuomo C."/>
            <person name="Young S.K."/>
            <person name="Zeng Q."/>
            <person name="Gargeya S."/>
            <person name="Alvarado L."/>
            <person name="Berlin A."/>
            <person name="Chapman S.B."/>
            <person name="Chen Z."/>
            <person name="Freedman E."/>
            <person name="Gellesch M."/>
            <person name="Goldberg J."/>
            <person name="Griggs A."/>
            <person name="Gujja S."/>
            <person name="Heilman E."/>
            <person name="Heiman D."/>
            <person name="Howarth C."/>
            <person name="Mehta T."/>
            <person name="Neiman D."/>
            <person name="Pearson M."/>
            <person name="Roberts A."/>
            <person name="Saif S."/>
            <person name="Shea T."/>
            <person name="Shenoy N."/>
            <person name="Sisk P."/>
            <person name="Stolte C."/>
            <person name="Sykes S."/>
            <person name="White J."/>
            <person name="Yandava C."/>
            <person name="Burger G."/>
            <person name="Gray M.W."/>
            <person name="Holland P.W.H."/>
            <person name="King N."/>
            <person name="Lang F.B.F."/>
            <person name="Roger A.J."/>
            <person name="Ruiz-Trillo I."/>
            <person name="Haas B."/>
            <person name="Nusbaum C."/>
            <person name="Birren B."/>
        </authorList>
    </citation>
    <scope>NUCLEOTIDE SEQUENCE [LARGE SCALE GENOMIC DNA]</scope>
    <source>
        <strain evidence="8 9">JP610</strain>
    </source>
</reference>
<evidence type="ECO:0000259" key="7">
    <source>
        <dbReference type="PROSITE" id="PS50922"/>
    </source>
</evidence>
<keyword evidence="9" id="KW-1185">Reference proteome</keyword>
<feature type="transmembrane region" description="Helical" evidence="6">
    <location>
        <begin position="218"/>
        <end position="240"/>
    </location>
</feature>
<evidence type="ECO:0000256" key="1">
    <source>
        <dbReference type="ARBA" id="ARBA00004141"/>
    </source>
</evidence>
<dbReference type="RefSeq" id="XP_014153868.1">
    <property type="nucleotide sequence ID" value="XM_014298393.1"/>
</dbReference>
<dbReference type="PANTHER" id="PTHR13439:SF0">
    <property type="entry name" value="TOPOISOMERASE I DAMAGE AFFECTED PROTEIN 4"/>
    <property type="match status" value="1"/>
</dbReference>
<organism evidence="8 9">
    <name type="scientific">Sphaeroforma arctica JP610</name>
    <dbReference type="NCBI Taxonomy" id="667725"/>
    <lineage>
        <taxon>Eukaryota</taxon>
        <taxon>Ichthyosporea</taxon>
        <taxon>Ichthyophonida</taxon>
        <taxon>Sphaeroforma</taxon>
    </lineage>
</organism>
<feature type="transmembrane region" description="Helical" evidence="6">
    <location>
        <begin position="34"/>
        <end position="55"/>
    </location>
</feature>
<evidence type="ECO:0000256" key="3">
    <source>
        <dbReference type="ARBA" id="ARBA00022989"/>
    </source>
</evidence>
<keyword evidence="4 5" id="KW-0472">Membrane</keyword>
<accession>A0A0L0FTR2</accession>
<evidence type="ECO:0000256" key="4">
    <source>
        <dbReference type="ARBA" id="ARBA00023136"/>
    </source>
</evidence>
<protein>
    <recommendedName>
        <fullName evidence="7">TLC domain-containing protein</fullName>
    </recommendedName>
</protein>
<feature type="transmembrane region" description="Helical" evidence="6">
    <location>
        <begin position="164"/>
        <end position="186"/>
    </location>
</feature>
<keyword evidence="3 6" id="KW-1133">Transmembrane helix</keyword>
<feature type="transmembrane region" description="Helical" evidence="6">
    <location>
        <begin position="75"/>
        <end position="101"/>
    </location>
</feature>
<dbReference type="Proteomes" id="UP000054560">
    <property type="component" value="Unassembled WGS sequence"/>
</dbReference>
<feature type="domain" description="TLC" evidence="7">
    <location>
        <begin position="68"/>
        <end position="254"/>
    </location>
</feature>
<sequence length="390" mass="44473">MGDVLDVSSLEGGLLSCYDLENAAVSETRLWRNFLAMVFFSVLCAAFYYISYAVLTRKSKVFNMMSLGDKADCAARTYSTLHALVVSNGLLAVAISNSLWLDVLGNKAHTAEIFFAFSCGYFAFDCWVVASTRLDNWIVFVVHHICGVMPYATACFWPGCANSYYLLCIGMMVEYTNPLINALWWMDKYKKSHLNVYSWTLYCHFGMWIVVRQLLPAYLTYLIITVVSTSGLCLCAIPIYITAIFVVPFCTYVFATILTPELTAHIRSKAKRRRKRMDLLKKRRPSTGISEVAEEFDEGLGRFTDSVEDAYDAQMERLQPYSARMNEYYEQMPDMPELPEPPARVREAMEKARERAKPLMDGMHERARPVLDSLPNIDLPRNRKNLPHGL</sequence>
<evidence type="ECO:0000256" key="5">
    <source>
        <dbReference type="PROSITE-ProRule" id="PRU00205"/>
    </source>
</evidence>
<evidence type="ECO:0000313" key="9">
    <source>
        <dbReference type="Proteomes" id="UP000054560"/>
    </source>
</evidence>
<feature type="transmembrane region" description="Helical" evidence="6">
    <location>
        <begin position="246"/>
        <end position="266"/>
    </location>
</feature>
<evidence type="ECO:0000313" key="8">
    <source>
        <dbReference type="EMBL" id="KNC79966.1"/>
    </source>
</evidence>
<feature type="transmembrane region" description="Helical" evidence="6">
    <location>
        <begin position="113"/>
        <end position="130"/>
    </location>
</feature>
<dbReference type="EMBL" id="KQ242216">
    <property type="protein sequence ID" value="KNC79966.1"/>
    <property type="molecule type" value="Genomic_DNA"/>
</dbReference>
<name>A0A0L0FTR2_9EUKA</name>